<gene>
    <name evidence="3" type="ORF">D3Y57_07525</name>
</gene>
<dbReference type="OrthoDB" id="9802896at2"/>
<name>A0A494TJA1_SPHPE</name>
<dbReference type="Gene3D" id="3.40.190.10">
    <property type="entry name" value="Periplasmic binding protein-like II"/>
    <property type="match status" value="2"/>
</dbReference>
<evidence type="ECO:0000256" key="1">
    <source>
        <dbReference type="SAM" id="Phobius"/>
    </source>
</evidence>
<dbReference type="PANTHER" id="PTHR30024">
    <property type="entry name" value="ALIPHATIC SULFONATES-BINDING PROTEIN-RELATED"/>
    <property type="match status" value="1"/>
</dbReference>
<dbReference type="Proteomes" id="UP000276254">
    <property type="component" value="Chromosome"/>
</dbReference>
<protein>
    <recommendedName>
        <fullName evidence="2">SsuA/THI5-like domain-containing protein</fullName>
    </recommendedName>
</protein>
<proteinExistence type="predicted"/>
<keyword evidence="1" id="KW-0812">Transmembrane</keyword>
<sequence>MPRAAPAKPWGFIGLLVFVAASIAFLFATAPNRAGTTVVRGGGLSLTASLPDTIPPGTTLVVGDPVTQWIIEHNGWDKQLPYAIKWVQITGGPDVTEAFHARALDVGLGANVPPIHAAWVGIPVKIIAFRQRRDPLKFPTYVLGISPKSEIRTLADLRGKRIAFSPSQIQGQIVLQTLAAAGLTKDDVTLVELPSSIGGDVYTSALASNLVDMAPIGNGIVAERYLQKFGRDGARLLRHQAFRDDAIVAYVPVSTLENPAKAAALKQFAKLWGRAQAWAQNHPDELAAGYYVKQQGLSPTDAQLIHAATGEIDVPLNWDGAVAYQRNAIELMANETKKPKFDAATLFDRRFEALAAEGFAQSLSPAQSIASNSVR</sequence>
<evidence type="ECO:0000313" key="3">
    <source>
        <dbReference type="EMBL" id="AYJ85851.1"/>
    </source>
</evidence>
<keyword evidence="1" id="KW-1133">Transmembrane helix</keyword>
<dbReference type="AlphaFoldDB" id="A0A494TJA1"/>
<evidence type="ECO:0000313" key="4">
    <source>
        <dbReference type="Proteomes" id="UP000276254"/>
    </source>
</evidence>
<keyword evidence="1" id="KW-0472">Membrane</keyword>
<dbReference type="InterPro" id="IPR015168">
    <property type="entry name" value="SsuA/THI5"/>
</dbReference>
<evidence type="ECO:0000259" key="2">
    <source>
        <dbReference type="Pfam" id="PF09084"/>
    </source>
</evidence>
<keyword evidence="4" id="KW-1185">Reference proteome</keyword>
<dbReference type="EMBL" id="CP032829">
    <property type="protein sequence ID" value="AYJ85851.1"/>
    <property type="molecule type" value="Genomic_DNA"/>
</dbReference>
<feature type="domain" description="SsuA/THI5-like" evidence="2">
    <location>
        <begin position="91"/>
        <end position="285"/>
    </location>
</feature>
<feature type="transmembrane region" description="Helical" evidence="1">
    <location>
        <begin position="12"/>
        <end position="30"/>
    </location>
</feature>
<dbReference type="SUPFAM" id="SSF53850">
    <property type="entry name" value="Periplasmic binding protein-like II"/>
    <property type="match status" value="1"/>
</dbReference>
<dbReference type="RefSeq" id="WP_121152476.1">
    <property type="nucleotide sequence ID" value="NZ_CP032829.1"/>
</dbReference>
<organism evidence="3 4">
    <name type="scientific">Sphingomonas paeninsulae</name>
    <dbReference type="NCBI Taxonomy" id="2319844"/>
    <lineage>
        <taxon>Bacteria</taxon>
        <taxon>Pseudomonadati</taxon>
        <taxon>Pseudomonadota</taxon>
        <taxon>Alphaproteobacteria</taxon>
        <taxon>Sphingomonadales</taxon>
        <taxon>Sphingomonadaceae</taxon>
        <taxon>Sphingomonas</taxon>
    </lineage>
</organism>
<dbReference type="Pfam" id="PF09084">
    <property type="entry name" value="NMT1"/>
    <property type="match status" value="1"/>
</dbReference>
<accession>A0A494TJA1</accession>
<dbReference type="PANTHER" id="PTHR30024:SF48">
    <property type="entry name" value="ABC TRANSPORTER SUBSTRATE-BINDING PROTEIN"/>
    <property type="match status" value="1"/>
</dbReference>
<dbReference type="KEGG" id="spha:D3Y57_07525"/>
<reference evidence="3 4" key="1">
    <citation type="submission" date="2018-09" db="EMBL/GenBank/DDBJ databases">
        <title>Sphingomonas peninsula sp. nov., isolated from fildes peninsula, Antarctic soil.</title>
        <authorList>
            <person name="Yingchao G."/>
        </authorList>
    </citation>
    <scope>NUCLEOTIDE SEQUENCE [LARGE SCALE GENOMIC DNA]</scope>
    <source>
        <strain evidence="3 4">YZ-8</strain>
    </source>
</reference>